<gene>
    <name evidence="1" type="ORF">SAMN05421856_105247</name>
</gene>
<proteinExistence type="predicted"/>
<protein>
    <recommendedName>
        <fullName evidence="3">DUF2624 family protein</fullName>
    </recommendedName>
</protein>
<dbReference type="Proteomes" id="UP000199450">
    <property type="component" value="Unassembled WGS sequence"/>
</dbReference>
<name>A0A1H8ABJ0_9FLAO</name>
<dbReference type="AlphaFoldDB" id="A0A1H8ABJ0"/>
<dbReference type="STRING" id="295069.SAMN05421856_105247"/>
<keyword evidence="2" id="KW-1185">Reference proteome</keyword>
<dbReference type="RefSeq" id="WP_177175288.1">
    <property type="nucleotide sequence ID" value="NZ_FOBV01000005.1"/>
</dbReference>
<dbReference type="EMBL" id="FOBV01000005">
    <property type="protein sequence ID" value="SEM68090.1"/>
    <property type="molecule type" value="Genomic_DNA"/>
</dbReference>
<sequence length="55" mass="6662">MSKEKVIKKIPIEEVIEYFRSEGMELSKEEAELIMEFLYNLTLMVIKKYFDIDQK</sequence>
<organism evidence="1 2">
    <name type="scientific">Chryseobacterium taichungense</name>
    <dbReference type="NCBI Taxonomy" id="295069"/>
    <lineage>
        <taxon>Bacteria</taxon>
        <taxon>Pseudomonadati</taxon>
        <taxon>Bacteroidota</taxon>
        <taxon>Flavobacteriia</taxon>
        <taxon>Flavobacteriales</taxon>
        <taxon>Weeksellaceae</taxon>
        <taxon>Chryseobacterium group</taxon>
        <taxon>Chryseobacterium</taxon>
    </lineage>
</organism>
<evidence type="ECO:0000313" key="2">
    <source>
        <dbReference type="Proteomes" id="UP000199450"/>
    </source>
</evidence>
<accession>A0A1H8ABJ0</accession>
<reference evidence="2" key="1">
    <citation type="submission" date="2016-10" db="EMBL/GenBank/DDBJ databases">
        <authorList>
            <person name="Varghese N."/>
            <person name="Submissions S."/>
        </authorList>
    </citation>
    <scope>NUCLEOTIDE SEQUENCE [LARGE SCALE GENOMIC DNA]</scope>
    <source>
        <strain evidence="2">DSM 17453</strain>
    </source>
</reference>
<evidence type="ECO:0000313" key="1">
    <source>
        <dbReference type="EMBL" id="SEM68090.1"/>
    </source>
</evidence>
<evidence type="ECO:0008006" key="3">
    <source>
        <dbReference type="Google" id="ProtNLM"/>
    </source>
</evidence>